<dbReference type="GO" id="GO:0005852">
    <property type="term" value="C:eukaryotic translation initiation factor 3 complex"/>
    <property type="evidence" value="ECO:0007669"/>
    <property type="project" value="UniProtKB-UniRule"/>
</dbReference>
<feature type="compositionally biased region" description="Acidic residues" evidence="6">
    <location>
        <begin position="708"/>
        <end position="722"/>
    </location>
</feature>
<feature type="compositionally biased region" description="Gly residues" evidence="6">
    <location>
        <begin position="173"/>
        <end position="241"/>
    </location>
</feature>
<evidence type="ECO:0000313" key="8">
    <source>
        <dbReference type="EMBL" id="KAE8262744.1"/>
    </source>
</evidence>
<protein>
    <recommendedName>
        <fullName evidence="5">Eukaryotic translation initiation factor 3 subunit D</fullName>
        <shortName evidence="5">eIF3d</shortName>
    </recommendedName>
</protein>
<feature type="compositionally biased region" description="Acidic residues" evidence="6">
    <location>
        <begin position="662"/>
        <end position="671"/>
    </location>
</feature>
<keyword evidence="3" id="KW-0694">RNA-binding</keyword>
<feature type="compositionally biased region" description="Gly residues" evidence="6">
    <location>
        <begin position="124"/>
        <end position="139"/>
    </location>
</feature>
<dbReference type="AlphaFoldDB" id="A0A177VHA8"/>
<dbReference type="EMBL" id="CAJHJG010001699">
    <property type="protein sequence ID" value="CAD6914053.1"/>
    <property type="molecule type" value="Genomic_DNA"/>
</dbReference>
<feature type="region of interest" description="Disordered" evidence="6">
    <location>
        <begin position="168"/>
        <end position="258"/>
    </location>
</feature>
<evidence type="ECO:0000313" key="7">
    <source>
        <dbReference type="EMBL" id="CAD6914053.1"/>
    </source>
</evidence>
<keyword evidence="4 5" id="KW-0648">Protein biosynthesis</keyword>
<organism evidence="8 9">
    <name type="scientific">Tilletia caries</name>
    <name type="common">wheat bunt fungus</name>
    <dbReference type="NCBI Taxonomy" id="13290"/>
    <lineage>
        <taxon>Eukaryota</taxon>
        <taxon>Fungi</taxon>
        <taxon>Dikarya</taxon>
        <taxon>Basidiomycota</taxon>
        <taxon>Ustilaginomycotina</taxon>
        <taxon>Exobasidiomycetes</taxon>
        <taxon>Tilletiales</taxon>
        <taxon>Tilletiaceae</taxon>
        <taxon>Tilletia</taxon>
    </lineage>
</organism>
<dbReference type="GO" id="GO:0016282">
    <property type="term" value="C:eukaryotic 43S preinitiation complex"/>
    <property type="evidence" value="ECO:0007669"/>
    <property type="project" value="UniProtKB-UniRule"/>
</dbReference>
<dbReference type="GO" id="GO:0003743">
    <property type="term" value="F:translation initiation factor activity"/>
    <property type="evidence" value="ECO:0007669"/>
    <property type="project" value="UniProtKB-UniRule"/>
</dbReference>
<reference evidence="8" key="1">
    <citation type="submission" date="2016-04" db="EMBL/GenBank/DDBJ databases">
        <authorList>
            <person name="Nguyen H.D."/>
            <person name="Kesanakurti P."/>
            <person name="Cullis J."/>
            <person name="Levesque C.A."/>
            <person name="Hambleton S."/>
        </authorList>
    </citation>
    <scope>NUCLEOTIDE SEQUENCE</scope>
    <source>
        <strain evidence="8">DAOMC 238032</strain>
    </source>
</reference>
<dbReference type="Proteomes" id="UP000077671">
    <property type="component" value="Unassembled WGS sequence"/>
</dbReference>
<gene>
    <name evidence="8" type="ORF">A4X03_0g2211</name>
    <name evidence="7" type="ORF">JKIAZH3_G3070</name>
</gene>
<comment type="similarity">
    <text evidence="5">Belongs to the eIF-3 subunit D family.</text>
</comment>
<dbReference type="EMBL" id="LWDD02000206">
    <property type="protein sequence ID" value="KAE8262744.1"/>
    <property type="molecule type" value="Genomic_DNA"/>
</dbReference>
<keyword evidence="2 5" id="KW-0396">Initiation factor</keyword>
<accession>A0A177VHA8</accession>
<comment type="caution">
    <text evidence="8">The sequence shown here is derived from an EMBL/GenBank/DDBJ whole genome shotgun (WGS) entry which is preliminary data.</text>
</comment>
<sequence length="747" mass="77328">MASFSLGHLSEQPDRWGPPEHAASASDILPIELRDIPFAPYLKSDKFGRIADWNTDGRHSGNIFNNNADSAAAGGSGGGGGGGRDGGRDGKGGPGGAGGASAGGAAGGPNAGAPGAATGTAPTQGGGRGGRTAGGGRGGDATSFGASGSNAFAYFHADDEASFSVVDNARGPATGGRGGMGGAGGMRGGGRGGRGGPGAGGPGGMRGGAAGGGRGGFRGSQRGGPGAAGGHGAGGFGAGGRGGRRFGYKDWDKPQRTREASIAVQPDWQQLEEVDFTRMTKLRLDVDEPEELAAHGTLYEYDRSFDRINSVRFQQPLQALDRIRYNPTTSDDPIIQQIAASDPTANVFITDSILALLMSATRTVYPWDIILTRTADGKVWIDKRDGGAFDFVTVNENAADPPMELNEGKDDQANAGTSAAAKAAAAAAAAASGADKASAINTPSALSLEATYVSQNFASQVVKEKRKRTLENGPNPFYNAKEETDPPASCGYRYRKFNLSSSSEDPVYVVVRAEVDAFTVPVGATTAAAKKNVQYITIKTLNEFDARAQGSGGAPDWRTKLDSQRGAVLATEMKNNSAKLARYTIQAVLAGADHMKLGYLSRANPRDASRHAILGTQWFKPKDFAAQMNLSLGNGFGIVRTLVDLVRKRSSSAAPTTRVEGDDQPATEEEGAEKKENSGDNSGPAKYVLVKDPNKPLVRLYSVPLSWPEEEGGEEGGEDGEGEMLAGFSGQARLGGRDEDLDAIDEE</sequence>
<comment type="function">
    <text evidence="5">mRNA cap-binding component of the eukaryotic translation initiation factor 3 (eIF-3) complex, which is involved in protein synthesis of a specialized repertoire of mRNAs and, together with other initiation factors, stimulates binding of mRNA and methionyl-tRNAi to the 40S ribosome. The eIF-3 complex specifically targets and initiates translation of a subset of mRNAs involved in cell proliferation. In the eIF-3 complex, eif3d specifically recognizes and binds the 7-methylguanosine cap of a subset of mRNAs.</text>
</comment>
<feature type="region of interest" description="RNA gate" evidence="5">
    <location>
        <begin position="388"/>
        <end position="402"/>
    </location>
</feature>
<name>A0A177VHA8_9BASI</name>
<feature type="region of interest" description="Disordered" evidence="6">
    <location>
        <begin position="64"/>
        <end position="142"/>
    </location>
</feature>
<evidence type="ECO:0000256" key="1">
    <source>
        <dbReference type="ARBA" id="ARBA00022490"/>
    </source>
</evidence>
<dbReference type="Pfam" id="PF05091">
    <property type="entry name" value="eIF-3_zeta"/>
    <property type="match status" value="1"/>
</dbReference>
<dbReference type="GO" id="GO:0001732">
    <property type="term" value="P:formation of cytoplasmic translation initiation complex"/>
    <property type="evidence" value="ECO:0007669"/>
    <property type="project" value="UniProtKB-UniRule"/>
</dbReference>
<keyword evidence="10" id="KW-1185">Reference proteome</keyword>
<evidence type="ECO:0000256" key="4">
    <source>
        <dbReference type="ARBA" id="ARBA00022917"/>
    </source>
</evidence>
<dbReference type="PANTHER" id="PTHR12399">
    <property type="entry name" value="EUKARYOTIC TRANSLATION INITIATION FACTOR 3 SUBUNIT 7"/>
    <property type="match status" value="1"/>
</dbReference>
<dbReference type="GO" id="GO:0098808">
    <property type="term" value="F:mRNA cap binding"/>
    <property type="evidence" value="ECO:0007669"/>
    <property type="project" value="UniProtKB-UniRule"/>
</dbReference>
<proteinExistence type="inferred from homology"/>
<evidence type="ECO:0000256" key="2">
    <source>
        <dbReference type="ARBA" id="ARBA00022540"/>
    </source>
</evidence>
<dbReference type="PANTHER" id="PTHR12399:SF0">
    <property type="entry name" value="EUKARYOTIC TRANSLATION INITIATION FACTOR 3 SUBUNIT D"/>
    <property type="match status" value="1"/>
</dbReference>
<dbReference type="GO" id="GO:0033290">
    <property type="term" value="C:eukaryotic 48S preinitiation complex"/>
    <property type="evidence" value="ECO:0007669"/>
    <property type="project" value="UniProtKB-UniRule"/>
</dbReference>
<evidence type="ECO:0000313" key="10">
    <source>
        <dbReference type="Proteomes" id="UP000836402"/>
    </source>
</evidence>
<reference evidence="7" key="3">
    <citation type="submission" date="2020-10" db="EMBL/GenBank/DDBJ databases">
        <authorList>
            <person name="Sedaghatjoo S."/>
        </authorList>
    </citation>
    <scope>NUCLEOTIDE SEQUENCE</scope>
    <source>
        <strain evidence="7">AZH3</strain>
    </source>
</reference>
<feature type="compositionally biased region" description="Low complexity" evidence="6">
    <location>
        <begin position="111"/>
        <end position="123"/>
    </location>
</feature>
<feature type="compositionally biased region" description="Gly residues" evidence="6">
    <location>
        <begin position="92"/>
        <end position="110"/>
    </location>
</feature>
<evidence type="ECO:0000313" key="9">
    <source>
        <dbReference type="Proteomes" id="UP000077671"/>
    </source>
</evidence>
<comment type="subcellular location">
    <subcellularLocation>
        <location evidence="5">Cytoplasm</location>
    </subcellularLocation>
</comment>
<feature type="region of interest" description="Disordered" evidence="6">
    <location>
        <begin position="649"/>
        <end position="690"/>
    </location>
</feature>
<keyword evidence="1 5" id="KW-0963">Cytoplasm</keyword>
<comment type="subunit">
    <text evidence="5">Component of the eukaryotic translation initiation factor 3 (eIF-3) complex.</text>
</comment>
<dbReference type="Proteomes" id="UP000836402">
    <property type="component" value="Unassembled WGS sequence"/>
</dbReference>
<dbReference type="HAMAP" id="MF_03003">
    <property type="entry name" value="eIF3d"/>
    <property type="match status" value="1"/>
</dbReference>
<feature type="compositionally biased region" description="Basic and acidic residues" evidence="6">
    <location>
        <begin position="247"/>
        <end position="258"/>
    </location>
</feature>
<dbReference type="InterPro" id="IPR007783">
    <property type="entry name" value="eIF3d"/>
</dbReference>
<feature type="region of interest" description="Disordered" evidence="6">
    <location>
        <begin position="702"/>
        <end position="747"/>
    </location>
</feature>
<evidence type="ECO:0000256" key="6">
    <source>
        <dbReference type="SAM" id="MobiDB-lite"/>
    </source>
</evidence>
<feature type="compositionally biased region" description="Gly residues" evidence="6">
    <location>
        <begin position="74"/>
        <end position="84"/>
    </location>
</feature>
<evidence type="ECO:0000256" key="5">
    <source>
        <dbReference type="HAMAP-Rule" id="MF_03003"/>
    </source>
</evidence>
<evidence type="ECO:0000256" key="3">
    <source>
        <dbReference type="ARBA" id="ARBA00022884"/>
    </source>
</evidence>
<dbReference type="GO" id="GO:0002191">
    <property type="term" value="P:cap-dependent translational initiation"/>
    <property type="evidence" value="ECO:0007669"/>
    <property type="project" value="UniProtKB-UniRule"/>
</dbReference>
<comment type="domain">
    <text evidence="5">The RNA gate region regulates mRNA cap recognition to prevent promiscuous mRNA-binding before assembly of eif3d into the full eukaryotic translation initiation factor 3 (eIF-3) complex.</text>
</comment>
<feature type="region of interest" description="Disordered" evidence="6">
    <location>
        <begin position="1"/>
        <end position="23"/>
    </location>
</feature>
<reference evidence="8" key="2">
    <citation type="journal article" date="2019" name="IMA Fungus">
        <title>Genome sequencing and comparison of five Tilletia species to identify candidate genes for the detection of regulated species infecting wheat.</title>
        <authorList>
            <person name="Nguyen H.D.T."/>
            <person name="Sultana T."/>
            <person name="Kesanakurti P."/>
            <person name="Hambleton S."/>
        </authorList>
    </citation>
    <scope>NUCLEOTIDE SEQUENCE</scope>
    <source>
        <strain evidence="8">DAOMC 238032</strain>
    </source>
</reference>